<evidence type="ECO:0000256" key="3">
    <source>
        <dbReference type="ARBA" id="ARBA00022692"/>
    </source>
</evidence>
<feature type="domain" description="Major facilitator superfamily (MFS) profile" evidence="8">
    <location>
        <begin position="59"/>
        <end position="474"/>
    </location>
</feature>
<evidence type="ECO:0000313" key="10">
    <source>
        <dbReference type="Proteomes" id="UP000028045"/>
    </source>
</evidence>
<keyword evidence="2" id="KW-0813">Transport</keyword>
<dbReference type="PANTHER" id="PTHR43791:SF62">
    <property type="entry name" value="MAJOR FACILITATOR SUPERFAMILY (MFS) PROFILE DOMAIN-CONTAINING PROTEIN"/>
    <property type="match status" value="1"/>
</dbReference>
<evidence type="ECO:0000256" key="1">
    <source>
        <dbReference type="ARBA" id="ARBA00004141"/>
    </source>
</evidence>
<keyword evidence="5 7" id="KW-0472">Membrane</keyword>
<organism evidence="9 10">
    <name type="scientific">Stachybotrys chartarum (strain CBS 109288 / IBT 7711)</name>
    <name type="common">Toxic black mold</name>
    <name type="synonym">Stilbospora chartarum</name>
    <dbReference type="NCBI Taxonomy" id="1280523"/>
    <lineage>
        <taxon>Eukaryota</taxon>
        <taxon>Fungi</taxon>
        <taxon>Dikarya</taxon>
        <taxon>Ascomycota</taxon>
        <taxon>Pezizomycotina</taxon>
        <taxon>Sordariomycetes</taxon>
        <taxon>Hypocreomycetidae</taxon>
        <taxon>Hypocreales</taxon>
        <taxon>Stachybotryaceae</taxon>
        <taxon>Stachybotrys</taxon>
    </lineage>
</organism>
<dbReference type="FunFam" id="1.20.1250.20:FF:000013">
    <property type="entry name" value="MFS general substrate transporter"/>
    <property type="match status" value="1"/>
</dbReference>
<accession>A0A084AZV7</accession>
<evidence type="ECO:0000256" key="6">
    <source>
        <dbReference type="SAM" id="MobiDB-lite"/>
    </source>
</evidence>
<gene>
    <name evidence="9" type="ORF">S7711_08535</name>
</gene>
<dbReference type="PANTHER" id="PTHR43791">
    <property type="entry name" value="PERMEASE-RELATED"/>
    <property type="match status" value="1"/>
</dbReference>
<proteinExistence type="predicted"/>
<comment type="subcellular location">
    <subcellularLocation>
        <location evidence="1">Membrane</location>
        <topology evidence="1">Multi-pass membrane protein</topology>
    </subcellularLocation>
</comment>
<dbReference type="HOGENOM" id="CLU_001265_0_6_1"/>
<keyword evidence="4 7" id="KW-1133">Transmembrane helix</keyword>
<feature type="transmembrane region" description="Helical" evidence="7">
    <location>
        <begin position="414"/>
        <end position="433"/>
    </location>
</feature>
<dbReference type="AlphaFoldDB" id="A0A084AZV7"/>
<feature type="region of interest" description="Disordered" evidence="6">
    <location>
        <begin position="1"/>
        <end position="43"/>
    </location>
</feature>
<evidence type="ECO:0000256" key="2">
    <source>
        <dbReference type="ARBA" id="ARBA00022448"/>
    </source>
</evidence>
<feature type="transmembrane region" description="Helical" evidence="7">
    <location>
        <begin position="355"/>
        <end position="373"/>
    </location>
</feature>
<keyword evidence="10" id="KW-1185">Reference proteome</keyword>
<feature type="transmembrane region" description="Helical" evidence="7">
    <location>
        <begin position="186"/>
        <end position="210"/>
    </location>
</feature>
<feature type="transmembrane region" description="Helical" evidence="7">
    <location>
        <begin position="222"/>
        <end position="241"/>
    </location>
</feature>
<dbReference type="InterPro" id="IPR036259">
    <property type="entry name" value="MFS_trans_sf"/>
</dbReference>
<evidence type="ECO:0000256" key="7">
    <source>
        <dbReference type="SAM" id="Phobius"/>
    </source>
</evidence>
<feature type="transmembrane region" description="Helical" evidence="7">
    <location>
        <begin position="445"/>
        <end position="468"/>
    </location>
</feature>
<evidence type="ECO:0000313" key="9">
    <source>
        <dbReference type="EMBL" id="KEY70836.1"/>
    </source>
</evidence>
<dbReference type="InterPro" id="IPR011701">
    <property type="entry name" value="MFS"/>
</dbReference>
<dbReference type="OrthoDB" id="2250022at2759"/>
<dbReference type="Pfam" id="PF07690">
    <property type="entry name" value="MFS_1"/>
    <property type="match status" value="1"/>
</dbReference>
<evidence type="ECO:0000259" key="8">
    <source>
        <dbReference type="PROSITE" id="PS50850"/>
    </source>
</evidence>
<keyword evidence="3 7" id="KW-0812">Transmembrane</keyword>
<feature type="transmembrane region" description="Helical" evidence="7">
    <location>
        <begin position="379"/>
        <end position="402"/>
    </location>
</feature>
<protein>
    <recommendedName>
        <fullName evidence="8">Major facilitator superfamily (MFS) profile domain-containing protein</fullName>
    </recommendedName>
</protein>
<reference evidence="9 10" key="1">
    <citation type="journal article" date="2014" name="BMC Genomics">
        <title>Comparative genome sequencing reveals chemotype-specific gene clusters in the toxigenic black mold Stachybotrys.</title>
        <authorList>
            <person name="Semeiks J."/>
            <person name="Borek D."/>
            <person name="Otwinowski Z."/>
            <person name="Grishin N.V."/>
        </authorList>
    </citation>
    <scope>NUCLEOTIDE SEQUENCE [LARGE SCALE GENOMIC DNA]</scope>
    <source>
        <strain evidence="10">CBS 109288 / IBT 7711</strain>
    </source>
</reference>
<feature type="transmembrane region" description="Helical" evidence="7">
    <location>
        <begin position="324"/>
        <end position="343"/>
    </location>
</feature>
<dbReference type="GO" id="GO:0022857">
    <property type="term" value="F:transmembrane transporter activity"/>
    <property type="evidence" value="ECO:0007669"/>
    <property type="project" value="InterPro"/>
</dbReference>
<feature type="transmembrane region" description="Helical" evidence="7">
    <location>
        <begin position="131"/>
        <end position="157"/>
    </location>
</feature>
<dbReference type="EMBL" id="KL648405">
    <property type="protein sequence ID" value="KEY70836.1"/>
    <property type="molecule type" value="Genomic_DNA"/>
</dbReference>
<dbReference type="SUPFAM" id="SSF103473">
    <property type="entry name" value="MFS general substrate transporter"/>
    <property type="match status" value="1"/>
</dbReference>
<dbReference type="InterPro" id="IPR020846">
    <property type="entry name" value="MFS_dom"/>
</dbReference>
<evidence type="ECO:0000256" key="4">
    <source>
        <dbReference type="ARBA" id="ARBA00022989"/>
    </source>
</evidence>
<name>A0A084AZV7_STACB</name>
<dbReference type="PROSITE" id="PS50850">
    <property type="entry name" value="MFS"/>
    <property type="match status" value="1"/>
</dbReference>
<sequence>MAAFTRRSSDMKEEAVQVDHVANDEKLPVQDAENRDHTGAARKTDPEEIKLVRKLDWRIMPLLCVMYFLNYVDRNAIAQARINDLEEDLGMTGTDFNTAVSILFVGYVLMQVPSNMLITKVKPGMYMSAWMLVWAVVSACAALVQNFTGLVICRFFLGVTEAPFYPGATYMLSTFYTRREVAARIALLYCAQILATGFSGLIAAGVFAGLDDVRGLAGWRWLFLLEGAVTALVAVLGFFFLPNAPLTTWWLKPHEKELAHARMERDKLADADDKPASAWDGLKQACRDKRTWLFCLMQNFHLSACSFNSFFPTVIRTLGFNDTVTLLMTCPPFIFAGAAGIAFGWSSGRLHERTWHITAGLLIAIAGFVLAAATLNTAARYVACFIFAMGAYSVNSVIIGWASSTLSQTKEKKAVVLAMTNVGGQIGYIYGAYLWPSTDSPRYAIGFGASAGFALCSVGCAWVIRVLLIRENRRIRASNSEHVNLYGY</sequence>
<dbReference type="Gene3D" id="1.20.1250.20">
    <property type="entry name" value="MFS general substrate transporter like domains"/>
    <property type="match status" value="2"/>
</dbReference>
<feature type="compositionally biased region" description="Basic and acidic residues" evidence="6">
    <location>
        <begin position="7"/>
        <end position="43"/>
    </location>
</feature>
<evidence type="ECO:0000256" key="5">
    <source>
        <dbReference type="ARBA" id="ARBA00023136"/>
    </source>
</evidence>
<dbReference type="FunFam" id="1.20.1250.20:FF:000057">
    <property type="entry name" value="MFS general substrate transporter"/>
    <property type="match status" value="1"/>
</dbReference>
<dbReference type="GO" id="GO:0016020">
    <property type="term" value="C:membrane"/>
    <property type="evidence" value="ECO:0007669"/>
    <property type="project" value="UniProtKB-SubCell"/>
</dbReference>
<dbReference type="Proteomes" id="UP000028045">
    <property type="component" value="Unassembled WGS sequence"/>
</dbReference>